<dbReference type="EMBL" id="CP001287">
    <property type="protein sequence ID" value="ACK67257.1"/>
    <property type="molecule type" value="Genomic_DNA"/>
</dbReference>
<dbReference type="STRING" id="41431.PCC8801_3286"/>
<reference evidence="3" key="1">
    <citation type="journal article" date="2011" name="MBio">
        <title>Novel metabolic attributes of the genus Cyanothece, comprising a group of unicellular nitrogen-fixing Cyanobacteria.</title>
        <authorList>
            <person name="Bandyopadhyay A."/>
            <person name="Elvitigala T."/>
            <person name="Welsh E."/>
            <person name="Stockel J."/>
            <person name="Liberton M."/>
            <person name="Min H."/>
            <person name="Sherman L.A."/>
            <person name="Pakrasi H.B."/>
        </authorList>
    </citation>
    <scope>NUCLEOTIDE SEQUENCE [LARGE SCALE GENOMIC DNA]</scope>
    <source>
        <strain evidence="3">PCC 8801</strain>
    </source>
</reference>
<keyword evidence="3" id="KW-1185">Reference proteome</keyword>
<evidence type="ECO:0000313" key="2">
    <source>
        <dbReference type="EMBL" id="ACK67257.1"/>
    </source>
</evidence>
<dbReference type="GO" id="GO:0005524">
    <property type="term" value="F:ATP binding"/>
    <property type="evidence" value="ECO:0007669"/>
    <property type="project" value="InterPro"/>
</dbReference>
<evidence type="ECO:0000256" key="1">
    <source>
        <dbReference type="SAM" id="Phobius"/>
    </source>
</evidence>
<keyword evidence="1" id="KW-0812">Transmembrane</keyword>
<organism evidence="2 3">
    <name type="scientific">Rippkaea orientalis (strain PCC 8801 / RF-1)</name>
    <name type="common">Cyanothece sp. (strain PCC 8801)</name>
    <dbReference type="NCBI Taxonomy" id="41431"/>
    <lineage>
        <taxon>Bacteria</taxon>
        <taxon>Bacillati</taxon>
        <taxon>Cyanobacteriota</taxon>
        <taxon>Cyanophyceae</taxon>
        <taxon>Oscillatoriophycideae</taxon>
        <taxon>Chroococcales</taxon>
        <taxon>Aphanothecaceae</taxon>
        <taxon>Rippkaea</taxon>
        <taxon>Rippkaea orientalis</taxon>
    </lineage>
</organism>
<dbReference type="OrthoDB" id="448792at2"/>
<keyword evidence="1" id="KW-0472">Membrane</keyword>
<evidence type="ECO:0000313" key="3">
    <source>
        <dbReference type="Proteomes" id="UP000008204"/>
    </source>
</evidence>
<dbReference type="SUPFAM" id="SSF140990">
    <property type="entry name" value="FtsH protease domain-like"/>
    <property type="match status" value="1"/>
</dbReference>
<dbReference type="GO" id="GO:0006508">
    <property type="term" value="P:proteolysis"/>
    <property type="evidence" value="ECO:0007669"/>
    <property type="project" value="InterPro"/>
</dbReference>
<dbReference type="InterPro" id="IPR037219">
    <property type="entry name" value="Peptidase_M41-like"/>
</dbReference>
<evidence type="ECO:0008006" key="4">
    <source>
        <dbReference type="Google" id="ProtNLM"/>
    </source>
</evidence>
<dbReference type="Gene3D" id="1.20.58.760">
    <property type="entry name" value="Peptidase M41"/>
    <property type="match status" value="1"/>
</dbReference>
<sequence length="230" mass="25655">MERTSLNLIAISVFVMTLSALLSPIFHISPFIPAVATLGILGLVSVDSLSWQSKGLTLVLGLLASPQERQRIIYHEAGHFLVAYCLGIPVTGYTLSAWEAFKQGQIGYGGVKFDLTLLSDLKVQETPLIFERFFTVWMAGIAAERVIYGNAIGGEQDRQILREMMKLAGILPQNYQQKERWAILQAKTLIEKHQDAYQSLGEMMAQGASVEDCYQGIQKKLSWQDKTEID</sequence>
<dbReference type="eggNOG" id="COG0465">
    <property type="taxonomic scope" value="Bacteria"/>
</dbReference>
<dbReference type="GO" id="GO:0004176">
    <property type="term" value="F:ATP-dependent peptidase activity"/>
    <property type="evidence" value="ECO:0007669"/>
    <property type="project" value="InterPro"/>
</dbReference>
<dbReference type="HOGENOM" id="CLU_053953_3_1_3"/>
<dbReference type="AlphaFoldDB" id="B7JZ46"/>
<accession>B7JZ46</accession>
<dbReference type="RefSeq" id="WP_012596518.1">
    <property type="nucleotide sequence ID" value="NC_011726.1"/>
</dbReference>
<protein>
    <recommendedName>
        <fullName evidence="4">ATP-dependent Zn protease</fullName>
    </recommendedName>
</protein>
<keyword evidence="1" id="KW-1133">Transmembrane helix</keyword>
<dbReference type="PANTHER" id="PTHR33471">
    <property type="entry name" value="ATP-DEPENDENT ZINC METALLOPROTEASE-RELATED"/>
    <property type="match status" value="1"/>
</dbReference>
<dbReference type="PANTHER" id="PTHR33471:SF7">
    <property type="entry name" value="ATP-DEPENDENT ZINC METALLOPROTEASE-RELATED"/>
    <property type="match status" value="1"/>
</dbReference>
<gene>
    <name evidence="2" type="ordered locus">PCC8801_3286</name>
</gene>
<proteinExistence type="predicted"/>
<dbReference type="GO" id="GO:0004222">
    <property type="term" value="F:metalloendopeptidase activity"/>
    <property type="evidence" value="ECO:0007669"/>
    <property type="project" value="InterPro"/>
</dbReference>
<dbReference type="Proteomes" id="UP000008204">
    <property type="component" value="Chromosome"/>
</dbReference>
<name>B7JZ46_RIPO1</name>
<dbReference type="KEGG" id="cyp:PCC8801_3286"/>
<feature type="transmembrane region" description="Helical" evidence="1">
    <location>
        <begin position="7"/>
        <end position="25"/>
    </location>
</feature>